<evidence type="ECO:0000313" key="2">
    <source>
        <dbReference type="Proteomes" id="UP000054736"/>
    </source>
</evidence>
<dbReference type="Proteomes" id="UP000054736">
    <property type="component" value="Unassembled WGS sequence"/>
</dbReference>
<evidence type="ECO:0000313" key="1">
    <source>
        <dbReference type="EMBL" id="KTC93067.1"/>
    </source>
</evidence>
<comment type="caution">
    <text evidence="1">The sequence shown here is derived from an EMBL/GenBank/DDBJ whole genome shotgun (WGS) entry which is preliminary data.</text>
</comment>
<dbReference type="PATRIC" id="fig|1212489.4.peg.452"/>
<dbReference type="EMBL" id="LNXY01000003">
    <property type="protein sequence ID" value="KTC93067.1"/>
    <property type="molecule type" value="Genomic_DNA"/>
</dbReference>
<organism evidence="1 2">
    <name type="scientific">Legionella drozanskii LLAP-1</name>
    <dbReference type="NCBI Taxonomy" id="1212489"/>
    <lineage>
        <taxon>Bacteria</taxon>
        <taxon>Pseudomonadati</taxon>
        <taxon>Pseudomonadota</taxon>
        <taxon>Gammaproteobacteria</taxon>
        <taxon>Legionellales</taxon>
        <taxon>Legionellaceae</taxon>
        <taxon>Legionella</taxon>
    </lineage>
</organism>
<dbReference type="RefSeq" id="WP_058494791.1">
    <property type="nucleotide sequence ID" value="NZ_CAAAIU010000003.1"/>
</dbReference>
<keyword evidence="2" id="KW-1185">Reference proteome</keyword>
<sequence>MKTLTREQIIEKILEYIHKEVEPNNQDKNRTLHPDILQAVDEISQVIIKPKNLSFHSENNEERIIAYKVKQYGLHELETAFVDRPSQLEESGEVSSYGFAYR</sequence>
<proteinExistence type="predicted"/>
<dbReference type="STRING" id="1212489.Ldro_0438"/>
<accession>A0A0W0TBX3</accession>
<protein>
    <submittedName>
        <fullName evidence="1">Uncharacterized protein</fullName>
    </submittedName>
</protein>
<gene>
    <name evidence="1" type="ORF">Ldro_0438</name>
</gene>
<name>A0A0W0TBX3_9GAMM</name>
<dbReference type="AlphaFoldDB" id="A0A0W0TBX3"/>
<reference evidence="1 2" key="1">
    <citation type="submission" date="2015-11" db="EMBL/GenBank/DDBJ databases">
        <title>Genomic analysis of 38 Legionella species identifies large and diverse effector repertoires.</title>
        <authorList>
            <person name="Burstein D."/>
            <person name="Amaro F."/>
            <person name="Zusman T."/>
            <person name="Lifshitz Z."/>
            <person name="Cohen O."/>
            <person name="Gilbert J.A."/>
            <person name="Pupko T."/>
            <person name="Shuman H.A."/>
            <person name="Segal G."/>
        </authorList>
    </citation>
    <scope>NUCLEOTIDE SEQUENCE [LARGE SCALE GENOMIC DNA]</scope>
    <source>
        <strain evidence="1 2">ATCC 700990</strain>
    </source>
</reference>